<dbReference type="GO" id="GO:0006047">
    <property type="term" value="P:UDP-N-acetylglucosamine metabolic process"/>
    <property type="evidence" value="ECO:0007669"/>
    <property type="project" value="TreeGrafter"/>
</dbReference>
<feature type="domain" description="Glutamine amidotransferase type-2" evidence="7">
    <location>
        <begin position="2"/>
        <end position="301"/>
    </location>
</feature>
<dbReference type="NCBIfam" id="NF001484">
    <property type="entry name" value="PRK00331.1"/>
    <property type="match status" value="1"/>
</dbReference>
<sequence length="696" mass="77258">MCGIFAYINHLTPKTREEIIRTLTNGLARLEYRGYDSAGIAIDGDFNESGEIATKLIKAKGKVVNTLNRALEETELDLEEEFQCHAGIAHTRWATHGEPSDVNSHPHPSSLDCQFSVVHNGIITNYRELKKFLQTNGYKFLSETDTEVIAKLIQYFYDQDETKQLSFRHLVEQTVHELEGAFALVFKSSHFPNEAVASRRGSPLLVGVRSSQPLRADTINVIVGDEQVNPANIDLIGVSSNNLPRMLSSSGRMSSMSNLQLADGDTTSIEFFLSSDASAIIEHTKQVIYLEDNDVAHFVMGEITIHRVKPDADLSSSRPIKTLEIEMAQIMRGNFTSFMQKEIYEQPESVVNTMRGRVNYEDHSVHLGGLVRDMTTIRRCRRLIFIACGTSYHSALAVRAFLEEMTEIPVSIELASDFMDRQTPIFRDDVCVFLSQSGETADTLNTLRYCKTRGALIVGITNTVGSTISRESDCGIHLNAGPEIGVASTKAYTSQIIALTMMSISMASDSVAKTGRREKVIKAMKEMPQLIEEVLKLDTQIEELSKQFATERSLLVMGRGYQYATCLEGALKIKELTYIHSEGILSGELKHGPLALIDEDMPVVMIVMNDSTLDKSHNALQQVHARGGRPIVICTPETEAGVKEFAYKTICIPSIVDCLQSILTVIPLQLMSYHIAVHKGLDVDCPRNLAKSVTVE</sequence>
<evidence type="ECO:0000256" key="6">
    <source>
        <dbReference type="ARBA" id="ARBA00022962"/>
    </source>
</evidence>
<dbReference type="InterPro" id="IPR017932">
    <property type="entry name" value="GATase_2_dom"/>
</dbReference>
<keyword evidence="4 9" id="KW-0808">Transferase</keyword>
<evidence type="ECO:0000256" key="3">
    <source>
        <dbReference type="ARBA" id="ARBA00022576"/>
    </source>
</evidence>
<evidence type="ECO:0000259" key="7">
    <source>
        <dbReference type="PROSITE" id="PS51278"/>
    </source>
</evidence>
<dbReference type="OrthoDB" id="15235at2759"/>
<dbReference type="Gene3D" id="3.40.50.10490">
    <property type="entry name" value="Glucose-6-phosphate isomerase like protein, domain 1"/>
    <property type="match status" value="2"/>
</dbReference>
<dbReference type="InterPro" id="IPR047084">
    <property type="entry name" value="GFAT_N"/>
</dbReference>
<dbReference type="InterPro" id="IPR029055">
    <property type="entry name" value="Ntn_hydrolases_N"/>
</dbReference>
<dbReference type="GO" id="GO:0006002">
    <property type="term" value="P:fructose 6-phosphate metabolic process"/>
    <property type="evidence" value="ECO:0007669"/>
    <property type="project" value="TreeGrafter"/>
</dbReference>
<dbReference type="SUPFAM" id="SSF53697">
    <property type="entry name" value="SIS domain"/>
    <property type="match status" value="1"/>
</dbReference>
<dbReference type="STRING" id="667725.A0A0L0G703"/>
<evidence type="ECO:0000256" key="4">
    <source>
        <dbReference type="ARBA" id="ARBA00022679"/>
    </source>
</evidence>
<dbReference type="SUPFAM" id="SSF56235">
    <property type="entry name" value="N-terminal nucleophile aminohydrolases (Ntn hydrolases)"/>
    <property type="match status" value="1"/>
</dbReference>
<gene>
    <name evidence="9" type="ORF">SARC_02987</name>
</gene>
<dbReference type="GO" id="GO:0004360">
    <property type="term" value="F:glutamine-fructose-6-phosphate transaminase (isomerizing) activity"/>
    <property type="evidence" value="ECO:0007669"/>
    <property type="project" value="UniProtKB-EC"/>
</dbReference>
<feature type="domain" description="SIS" evidence="8">
    <location>
        <begin position="373"/>
        <end position="513"/>
    </location>
</feature>
<dbReference type="PANTHER" id="PTHR10937">
    <property type="entry name" value="GLUCOSAMINE--FRUCTOSE-6-PHOSPHATE AMINOTRANSFERASE, ISOMERIZING"/>
    <property type="match status" value="1"/>
</dbReference>
<dbReference type="CDD" id="cd05009">
    <property type="entry name" value="SIS_GlmS_GlmD_2"/>
    <property type="match status" value="1"/>
</dbReference>
<dbReference type="InterPro" id="IPR001347">
    <property type="entry name" value="SIS_dom"/>
</dbReference>
<dbReference type="RefSeq" id="XP_014158714.1">
    <property type="nucleotide sequence ID" value="XM_014303239.1"/>
</dbReference>
<dbReference type="PROSITE" id="PS51464">
    <property type="entry name" value="SIS"/>
    <property type="match status" value="2"/>
</dbReference>
<feature type="domain" description="SIS" evidence="8">
    <location>
        <begin position="544"/>
        <end position="686"/>
    </location>
</feature>
<keyword evidence="6" id="KW-0315">Glutamine amidotransferase</keyword>
<organism evidence="9 10">
    <name type="scientific">Sphaeroforma arctica JP610</name>
    <dbReference type="NCBI Taxonomy" id="667725"/>
    <lineage>
        <taxon>Eukaryota</taxon>
        <taxon>Ichthyosporea</taxon>
        <taxon>Ichthyophonida</taxon>
        <taxon>Sphaeroforma</taxon>
    </lineage>
</organism>
<reference evidence="9 10" key="1">
    <citation type="submission" date="2011-02" db="EMBL/GenBank/DDBJ databases">
        <title>The Genome Sequence of Sphaeroforma arctica JP610.</title>
        <authorList>
            <consortium name="The Broad Institute Genome Sequencing Platform"/>
            <person name="Russ C."/>
            <person name="Cuomo C."/>
            <person name="Young S.K."/>
            <person name="Zeng Q."/>
            <person name="Gargeya S."/>
            <person name="Alvarado L."/>
            <person name="Berlin A."/>
            <person name="Chapman S.B."/>
            <person name="Chen Z."/>
            <person name="Freedman E."/>
            <person name="Gellesch M."/>
            <person name="Goldberg J."/>
            <person name="Griggs A."/>
            <person name="Gujja S."/>
            <person name="Heilman E."/>
            <person name="Heiman D."/>
            <person name="Howarth C."/>
            <person name="Mehta T."/>
            <person name="Neiman D."/>
            <person name="Pearson M."/>
            <person name="Roberts A."/>
            <person name="Saif S."/>
            <person name="Shea T."/>
            <person name="Shenoy N."/>
            <person name="Sisk P."/>
            <person name="Stolte C."/>
            <person name="Sykes S."/>
            <person name="White J."/>
            <person name="Yandava C."/>
            <person name="Burger G."/>
            <person name="Gray M.W."/>
            <person name="Holland P.W.H."/>
            <person name="King N."/>
            <person name="Lang F.B.F."/>
            <person name="Roger A.J."/>
            <person name="Ruiz-Trillo I."/>
            <person name="Haas B."/>
            <person name="Nusbaum C."/>
            <person name="Birren B."/>
        </authorList>
    </citation>
    <scope>NUCLEOTIDE SEQUENCE [LARGE SCALE GENOMIC DNA]</scope>
    <source>
        <strain evidence="9 10">JP610</strain>
    </source>
</reference>
<evidence type="ECO:0000256" key="1">
    <source>
        <dbReference type="ARBA" id="ARBA00001031"/>
    </source>
</evidence>
<proteinExistence type="predicted"/>
<dbReference type="InterPro" id="IPR046348">
    <property type="entry name" value="SIS_dom_sf"/>
</dbReference>
<dbReference type="GeneID" id="25903491"/>
<dbReference type="PROSITE" id="PS51278">
    <property type="entry name" value="GATASE_TYPE_2"/>
    <property type="match status" value="1"/>
</dbReference>
<evidence type="ECO:0000313" key="10">
    <source>
        <dbReference type="Proteomes" id="UP000054560"/>
    </source>
</evidence>
<dbReference type="CDD" id="cd05008">
    <property type="entry name" value="SIS_GlmS_GlmD_1"/>
    <property type="match status" value="1"/>
</dbReference>
<dbReference type="GO" id="GO:0097367">
    <property type="term" value="F:carbohydrate derivative binding"/>
    <property type="evidence" value="ECO:0007669"/>
    <property type="project" value="InterPro"/>
</dbReference>
<evidence type="ECO:0000313" key="9">
    <source>
        <dbReference type="EMBL" id="KNC84812.1"/>
    </source>
</evidence>
<evidence type="ECO:0000256" key="2">
    <source>
        <dbReference type="ARBA" id="ARBA00012916"/>
    </source>
</evidence>
<dbReference type="NCBIfam" id="TIGR01135">
    <property type="entry name" value="glmS"/>
    <property type="match status" value="1"/>
</dbReference>
<dbReference type="CDD" id="cd00714">
    <property type="entry name" value="GFAT"/>
    <property type="match status" value="1"/>
</dbReference>
<keyword evidence="5" id="KW-0677">Repeat</keyword>
<dbReference type="GO" id="GO:0006487">
    <property type="term" value="P:protein N-linked glycosylation"/>
    <property type="evidence" value="ECO:0007669"/>
    <property type="project" value="TreeGrafter"/>
</dbReference>
<accession>A0A0L0G703</accession>
<dbReference type="eggNOG" id="KOG1268">
    <property type="taxonomic scope" value="Eukaryota"/>
</dbReference>
<dbReference type="EMBL" id="KQ241739">
    <property type="protein sequence ID" value="KNC84812.1"/>
    <property type="molecule type" value="Genomic_DNA"/>
</dbReference>
<evidence type="ECO:0000256" key="5">
    <source>
        <dbReference type="ARBA" id="ARBA00022737"/>
    </source>
</evidence>
<protein>
    <recommendedName>
        <fullName evidence="2">glutamine--fructose-6-phosphate transaminase (isomerizing)</fullName>
        <ecNumber evidence="2">2.6.1.16</ecNumber>
    </recommendedName>
</protein>
<dbReference type="FunFam" id="3.40.50.10490:FF:000002">
    <property type="entry name" value="Glutamine--fructose-6-phosphate aminotransferase [isomerizing]"/>
    <property type="match status" value="1"/>
</dbReference>
<dbReference type="AlphaFoldDB" id="A0A0L0G703"/>
<dbReference type="GO" id="GO:0046349">
    <property type="term" value="P:amino sugar biosynthetic process"/>
    <property type="evidence" value="ECO:0007669"/>
    <property type="project" value="UniProtKB-ARBA"/>
</dbReference>
<dbReference type="InterPro" id="IPR035466">
    <property type="entry name" value="GlmS/AgaS_SIS"/>
</dbReference>
<dbReference type="InterPro" id="IPR035490">
    <property type="entry name" value="GlmS/FrlB_SIS"/>
</dbReference>
<keyword evidence="3 9" id="KW-0032">Aminotransferase</keyword>
<dbReference type="Proteomes" id="UP000054560">
    <property type="component" value="Unassembled WGS sequence"/>
</dbReference>
<name>A0A0L0G703_9EUKA</name>
<evidence type="ECO:0000259" key="8">
    <source>
        <dbReference type="PROSITE" id="PS51464"/>
    </source>
</evidence>
<keyword evidence="10" id="KW-1185">Reference proteome</keyword>
<dbReference type="Pfam" id="PF01380">
    <property type="entry name" value="SIS"/>
    <property type="match status" value="2"/>
</dbReference>
<dbReference type="EC" id="2.6.1.16" evidence="2"/>
<dbReference type="Pfam" id="PF13522">
    <property type="entry name" value="GATase_6"/>
    <property type="match status" value="1"/>
</dbReference>
<dbReference type="FunFam" id="3.40.50.10490:FF:000001">
    <property type="entry name" value="Glutamine--fructose-6-phosphate aminotransferase [isomerizing]"/>
    <property type="match status" value="1"/>
</dbReference>
<dbReference type="InterPro" id="IPR005855">
    <property type="entry name" value="GFAT"/>
</dbReference>
<dbReference type="Gene3D" id="3.60.20.10">
    <property type="entry name" value="Glutamine Phosphoribosylpyrophosphate, subunit 1, domain 1"/>
    <property type="match status" value="1"/>
</dbReference>
<dbReference type="PANTHER" id="PTHR10937:SF0">
    <property type="entry name" value="GLUTAMINE--FRUCTOSE-6-PHOSPHATE TRANSAMINASE (ISOMERIZING)"/>
    <property type="match status" value="1"/>
</dbReference>
<comment type="catalytic activity">
    <reaction evidence="1">
        <text>D-fructose 6-phosphate + L-glutamine = D-glucosamine 6-phosphate + L-glutamate</text>
        <dbReference type="Rhea" id="RHEA:13237"/>
        <dbReference type="ChEBI" id="CHEBI:29985"/>
        <dbReference type="ChEBI" id="CHEBI:58359"/>
        <dbReference type="ChEBI" id="CHEBI:58725"/>
        <dbReference type="ChEBI" id="CHEBI:61527"/>
        <dbReference type="EC" id="2.6.1.16"/>
    </reaction>
</comment>